<name>G8U0Y8_SULAD</name>
<reference evidence="1 2" key="2">
    <citation type="journal article" date="2012" name="Stand. Genomic Sci.">
        <title>Complete genome sequence of the moderately thermophilic mineral-sulfide-oxidizing firmicute Sulfobacillus acidophilus type strain (NAL(T)).</title>
        <authorList>
            <person name="Anderson I."/>
            <person name="Chertkov O."/>
            <person name="Chen A."/>
            <person name="Saunders E."/>
            <person name="Lapidus A."/>
            <person name="Nolan M."/>
            <person name="Lucas S."/>
            <person name="Hammon N."/>
            <person name="Deshpande S."/>
            <person name="Cheng J.F."/>
            <person name="Han C."/>
            <person name="Tapia R."/>
            <person name="Goodwin L.A."/>
            <person name="Pitluck S."/>
            <person name="Liolios K."/>
            <person name="Pagani I."/>
            <person name="Ivanova N."/>
            <person name="Mikhailova N."/>
            <person name="Pati A."/>
            <person name="Palaniappan K."/>
            <person name="Land M."/>
            <person name="Pan C."/>
            <person name="Rohde M."/>
            <person name="Pukall R."/>
            <person name="Goker M."/>
            <person name="Detter J.C."/>
            <person name="Woyke T."/>
            <person name="Bristow J."/>
            <person name="Eisen J.A."/>
            <person name="Markowitz V."/>
            <person name="Hugenholtz P."/>
            <person name="Kyrpides N.C."/>
            <person name="Klenk H.P."/>
            <person name="Mavromatis K."/>
        </authorList>
    </citation>
    <scope>NUCLEOTIDE SEQUENCE [LARGE SCALE GENOMIC DNA]</scope>
    <source>
        <strain evidence="2">ATCC 700253 / DSM 10332 / NAL</strain>
    </source>
</reference>
<evidence type="ECO:0000313" key="1">
    <source>
        <dbReference type="EMBL" id="AEW06533.1"/>
    </source>
</evidence>
<gene>
    <name evidence="1" type="ordered locus">Sulac_3078</name>
</gene>
<reference evidence="2" key="1">
    <citation type="submission" date="2011-12" db="EMBL/GenBank/DDBJ databases">
        <title>The complete genome of chromosome of Sulfobacillus acidophilus DSM 10332.</title>
        <authorList>
            <person name="Lucas S."/>
            <person name="Han J."/>
            <person name="Lapidus A."/>
            <person name="Bruce D."/>
            <person name="Goodwin L."/>
            <person name="Pitluck S."/>
            <person name="Peters L."/>
            <person name="Kyrpides N."/>
            <person name="Mavromatis K."/>
            <person name="Ivanova N."/>
            <person name="Mikhailova N."/>
            <person name="Chertkov O."/>
            <person name="Saunders E."/>
            <person name="Detter J.C."/>
            <person name="Tapia R."/>
            <person name="Han C."/>
            <person name="Land M."/>
            <person name="Hauser L."/>
            <person name="Markowitz V."/>
            <person name="Cheng J.-F."/>
            <person name="Hugenholtz P."/>
            <person name="Woyke T."/>
            <person name="Wu D."/>
            <person name="Pukall R."/>
            <person name="Gehrich-Schroeter G."/>
            <person name="Schneider S."/>
            <person name="Klenk H.-P."/>
            <person name="Eisen J.A."/>
        </authorList>
    </citation>
    <scope>NUCLEOTIDE SEQUENCE [LARGE SCALE GENOMIC DNA]</scope>
    <source>
        <strain evidence="2">ATCC 700253 / DSM 10332 / NAL</strain>
    </source>
</reference>
<dbReference type="STRING" id="679936.Sulac_3078"/>
<dbReference type="KEGG" id="sap:Sulac_3078"/>
<dbReference type="EMBL" id="CP003179">
    <property type="protein sequence ID" value="AEW06533.1"/>
    <property type="molecule type" value="Genomic_DNA"/>
</dbReference>
<proteinExistence type="predicted"/>
<keyword evidence="2" id="KW-1185">Reference proteome</keyword>
<dbReference type="PATRIC" id="fig|679936.5.peg.3178"/>
<accession>G8U0Y8</accession>
<protein>
    <submittedName>
        <fullName evidence="1">Uncharacterized protein</fullName>
    </submittedName>
</protein>
<dbReference type="AlphaFoldDB" id="G8U0Y8"/>
<sequence length="322" mass="36355">MGSAPGELQRQYYALLNWLFLAPALPLLRIQAIGHGHHGYLYPMTAIVYGKSNAGKTDFLKTVLRLMTGLDVLVPGGDFTKTAYAAWAKRAQALPMVVDDIQRDRFQRHAVELIKSTDYFDTLPAPCLVFSANADIDGLATEVTKRAYVVPIAASIPVSAAAKDRYTRQIQQQVGTALYRAYLGRVLPDLADLAPQWDNPEPPDPYQTASSVLLEVLSEALGTTPPWARVLRLDDYLAAPDGHIRETLINLWQTRPQMFRIDRAAHQLVLEASSQTELGRWRKTLPSYLVIQQAQLSLILHLEETERFLGMRLNPRRWWQRR</sequence>
<evidence type="ECO:0000313" key="2">
    <source>
        <dbReference type="Proteomes" id="UP000005439"/>
    </source>
</evidence>
<dbReference type="HOGENOM" id="CLU_863120_0_0_9"/>
<dbReference type="Proteomes" id="UP000005439">
    <property type="component" value="Chromosome"/>
</dbReference>
<organism evidence="1 2">
    <name type="scientific">Sulfobacillus acidophilus (strain ATCC 700253 / DSM 10332 / NAL)</name>
    <dbReference type="NCBI Taxonomy" id="679936"/>
    <lineage>
        <taxon>Bacteria</taxon>
        <taxon>Bacillati</taxon>
        <taxon>Bacillota</taxon>
        <taxon>Clostridia</taxon>
        <taxon>Eubacteriales</taxon>
        <taxon>Clostridiales Family XVII. Incertae Sedis</taxon>
        <taxon>Sulfobacillus</taxon>
    </lineage>
</organism>